<evidence type="ECO:0000256" key="3">
    <source>
        <dbReference type="ARBA" id="ARBA00022448"/>
    </source>
</evidence>
<dbReference type="GO" id="GO:0099106">
    <property type="term" value="F:ion channel regulator activity"/>
    <property type="evidence" value="ECO:0007669"/>
    <property type="project" value="InterPro"/>
</dbReference>
<name>A0A8D0BZ33_SALMN</name>
<protein>
    <recommendedName>
        <fullName evidence="7">FXYD domain-containing ion transport regulator</fullName>
    </recommendedName>
</protein>
<comment type="similarity">
    <text evidence="2 7">Belongs to the FXYD family.</text>
</comment>
<evidence type="ECO:0000256" key="1">
    <source>
        <dbReference type="ARBA" id="ARBA00004167"/>
    </source>
</evidence>
<dbReference type="Pfam" id="PF02038">
    <property type="entry name" value="ATP1G1_PLM_MAT8"/>
    <property type="match status" value="1"/>
</dbReference>
<sequence>MLTYRKEHAELLKSHGVKGILAKIKHLFSVPADWHSLRVGGLICAGVLCFLGIVIYDKKKCFKKSSAFRAGQHPALENEGSFPPHISYCY</sequence>
<keyword evidence="3 7" id="KW-0813">Transport</keyword>
<evidence type="ECO:0000313" key="8">
    <source>
        <dbReference type="Ensembl" id="ENSSMRP00000014915.1"/>
    </source>
</evidence>
<keyword evidence="6 7" id="KW-0472">Membrane</keyword>
<dbReference type="GeneTree" id="ENSGT00990000212712"/>
<dbReference type="GO" id="GO:0043269">
    <property type="term" value="P:regulation of monoatomic ion transport"/>
    <property type="evidence" value="ECO:0007669"/>
    <property type="project" value="InterPro"/>
</dbReference>
<keyword evidence="9" id="KW-1185">Reference proteome</keyword>
<dbReference type="InterPro" id="IPR000272">
    <property type="entry name" value="Ion-transport_regulator_FXYD"/>
</dbReference>
<dbReference type="AlphaFoldDB" id="A0A8D0BZ33"/>
<accession>A0A8D0BZ33</accession>
<dbReference type="Proteomes" id="UP000694421">
    <property type="component" value="Unplaced"/>
</dbReference>
<keyword evidence="7" id="KW-1133">Transmembrane helix</keyword>
<evidence type="ECO:0000256" key="2">
    <source>
        <dbReference type="ARBA" id="ARBA00005948"/>
    </source>
</evidence>
<dbReference type="GO" id="GO:0006811">
    <property type="term" value="P:monoatomic ion transport"/>
    <property type="evidence" value="ECO:0007669"/>
    <property type="project" value="UniProtKB-KW"/>
</dbReference>
<evidence type="ECO:0000256" key="7">
    <source>
        <dbReference type="RuleBase" id="RU364131"/>
    </source>
</evidence>
<keyword evidence="4 7" id="KW-0812">Transmembrane</keyword>
<evidence type="ECO:0000256" key="6">
    <source>
        <dbReference type="ARBA" id="ARBA00023136"/>
    </source>
</evidence>
<evidence type="ECO:0000313" key="9">
    <source>
        <dbReference type="Proteomes" id="UP000694421"/>
    </source>
</evidence>
<comment type="subcellular location">
    <subcellularLocation>
        <location evidence="1">Membrane</location>
        <topology evidence="1">Single-pass membrane protein</topology>
    </subcellularLocation>
</comment>
<reference evidence="8" key="2">
    <citation type="submission" date="2025-09" db="UniProtKB">
        <authorList>
            <consortium name="Ensembl"/>
        </authorList>
    </citation>
    <scope>IDENTIFICATION</scope>
</reference>
<dbReference type="GO" id="GO:0016020">
    <property type="term" value="C:membrane"/>
    <property type="evidence" value="ECO:0007669"/>
    <property type="project" value="UniProtKB-SubCell"/>
</dbReference>
<feature type="transmembrane region" description="Helical" evidence="7">
    <location>
        <begin position="37"/>
        <end position="56"/>
    </location>
</feature>
<evidence type="ECO:0000256" key="5">
    <source>
        <dbReference type="ARBA" id="ARBA00023065"/>
    </source>
</evidence>
<dbReference type="CDD" id="cd20328">
    <property type="entry name" value="FXYD3-like"/>
    <property type="match status" value="1"/>
</dbReference>
<reference evidence="8" key="1">
    <citation type="submission" date="2025-08" db="UniProtKB">
        <authorList>
            <consortium name="Ensembl"/>
        </authorList>
    </citation>
    <scope>IDENTIFICATION</scope>
</reference>
<proteinExistence type="inferred from homology"/>
<dbReference type="Ensembl" id="ENSSMRT00000017382.1">
    <property type="protein sequence ID" value="ENSSMRP00000014915.1"/>
    <property type="gene ID" value="ENSSMRG00000011617.1"/>
</dbReference>
<evidence type="ECO:0000256" key="4">
    <source>
        <dbReference type="ARBA" id="ARBA00022692"/>
    </source>
</evidence>
<dbReference type="Gene3D" id="1.20.5.780">
    <property type="entry name" value="Single helix bin"/>
    <property type="match status" value="1"/>
</dbReference>
<keyword evidence="5 7" id="KW-0406">Ion transport</keyword>
<organism evidence="8 9">
    <name type="scientific">Salvator merianae</name>
    <name type="common">Argentine black and white tegu</name>
    <name type="synonym">Tupinambis merianae</name>
    <dbReference type="NCBI Taxonomy" id="96440"/>
    <lineage>
        <taxon>Eukaryota</taxon>
        <taxon>Metazoa</taxon>
        <taxon>Chordata</taxon>
        <taxon>Craniata</taxon>
        <taxon>Vertebrata</taxon>
        <taxon>Euteleostomi</taxon>
        <taxon>Lepidosauria</taxon>
        <taxon>Squamata</taxon>
        <taxon>Bifurcata</taxon>
        <taxon>Unidentata</taxon>
        <taxon>Episquamata</taxon>
        <taxon>Laterata</taxon>
        <taxon>Teiioidea</taxon>
        <taxon>Teiidae</taxon>
        <taxon>Salvator</taxon>
    </lineage>
</organism>